<organism evidence="1 2">
    <name type="scientific">Artemia franciscana</name>
    <name type="common">Brine shrimp</name>
    <name type="synonym">Artemia sanfranciscana</name>
    <dbReference type="NCBI Taxonomy" id="6661"/>
    <lineage>
        <taxon>Eukaryota</taxon>
        <taxon>Metazoa</taxon>
        <taxon>Ecdysozoa</taxon>
        <taxon>Arthropoda</taxon>
        <taxon>Crustacea</taxon>
        <taxon>Branchiopoda</taxon>
        <taxon>Anostraca</taxon>
        <taxon>Artemiidae</taxon>
        <taxon>Artemia</taxon>
    </lineage>
</organism>
<sequence>MGGLLSETIVLLKRKVPQGSVLVPDMFYFGSHAISINVSEDSGIVFADVFYSWLMARDTSHLKEIAKCMIWILEEWRKDASLIFFFYFYNKGNYIHKEKARRPTMADAEWKSN</sequence>
<proteinExistence type="predicted"/>
<evidence type="ECO:0000313" key="1">
    <source>
        <dbReference type="EMBL" id="KAK2727620.1"/>
    </source>
</evidence>
<evidence type="ECO:0000313" key="2">
    <source>
        <dbReference type="Proteomes" id="UP001187531"/>
    </source>
</evidence>
<accession>A0AA88LMA3</accession>
<keyword evidence="2" id="KW-1185">Reference proteome</keyword>
<reference evidence="1" key="1">
    <citation type="submission" date="2023-07" db="EMBL/GenBank/DDBJ databases">
        <title>Chromosome-level genome assembly of Artemia franciscana.</title>
        <authorList>
            <person name="Jo E."/>
        </authorList>
    </citation>
    <scope>NUCLEOTIDE SEQUENCE</scope>
    <source>
        <tissue evidence="1">Whole body</tissue>
    </source>
</reference>
<protein>
    <submittedName>
        <fullName evidence="1">Uncharacterized protein</fullName>
    </submittedName>
</protein>
<dbReference type="EMBL" id="JAVRJZ010000001">
    <property type="protein sequence ID" value="KAK2727620.1"/>
    <property type="molecule type" value="Genomic_DNA"/>
</dbReference>
<dbReference type="AlphaFoldDB" id="A0AA88LMA3"/>
<name>A0AA88LMA3_ARTSF</name>
<dbReference type="Proteomes" id="UP001187531">
    <property type="component" value="Unassembled WGS sequence"/>
</dbReference>
<comment type="caution">
    <text evidence="1">The sequence shown here is derived from an EMBL/GenBank/DDBJ whole genome shotgun (WGS) entry which is preliminary data.</text>
</comment>
<gene>
    <name evidence="1" type="ORF">QYM36_008191</name>
</gene>